<sequence>MSKRCFLLCNTFCDVKQPFQLCKVVNCIFNKYYYMAFLNLNFFTIKNQLSEQEQFHCVYAYLQRLKDRVFTPICYIFCEVNCVNTKELERPVQYNNSNISMIK</sequence>
<evidence type="ECO:0000313" key="1">
    <source>
        <dbReference type="EMBL" id="KAL1488066.1"/>
    </source>
</evidence>
<protein>
    <submittedName>
        <fullName evidence="1">Uncharacterized protein</fullName>
    </submittedName>
</protein>
<accession>A0ABD1E4U4</accession>
<reference evidence="1 2" key="1">
    <citation type="submission" date="2024-05" db="EMBL/GenBank/DDBJ databases">
        <title>Genetic variation in Jamaican populations of the coffee berry borer (Hypothenemus hampei).</title>
        <authorList>
            <person name="Errbii M."/>
            <person name="Myrie A."/>
        </authorList>
    </citation>
    <scope>NUCLEOTIDE SEQUENCE [LARGE SCALE GENOMIC DNA]</scope>
    <source>
        <strain evidence="1">JA-Hopewell-2020-01-JO</strain>
        <tissue evidence="1">Whole body</tissue>
    </source>
</reference>
<evidence type="ECO:0000313" key="2">
    <source>
        <dbReference type="Proteomes" id="UP001566132"/>
    </source>
</evidence>
<gene>
    <name evidence="1" type="ORF">ABEB36_015434</name>
</gene>
<dbReference type="EMBL" id="JBDJPC010000016">
    <property type="protein sequence ID" value="KAL1488066.1"/>
    <property type="molecule type" value="Genomic_DNA"/>
</dbReference>
<keyword evidence="2" id="KW-1185">Reference proteome</keyword>
<proteinExistence type="predicted"/>
<organism evidence="1 2">
    <name type="scientific">Hypothenemus hampei</name>
    <name type="common">Coffee berry borer</name>
    <dbReference type="NCBI Taxonomy" id="57062"/>
    <lineage>
        <taxon>Eukaryota</taxon>
        <taxon>Metazoa</taxon>
        <taxon>Ecdysozoa</taxon>
        <taxon>Arthropoda</taxon>
        <taxon>Hexapoda</taxon>
        <taxon>Insecta</taxon>
        <taxon>Pterygota</taxon>
        <taxon>Neoptera</taxon>
        <taxon>Endopterygota</taxon>
        <taxon>Coleoptera</taxon>
        <taxon>Polyphaga</taxon>
        <taxon>Cucujiformia</taxon>
        <taxon>Curculionidae</taxon>
        <taxon>Scolytinae</taxon>
        <taxon>Hypothenemus</taxon>
    </lineage>
</organism>
<dbReference type="AlphaFoldDB" id="A0ABD1E4U4"/>
<comment type="caution">
    <text evidence="1">The sequence shown here is derived from an EMBL/GenBank/DDBJ whole genome shotgun (WGS) entry which is preliminary data.</text>
</comment>
<name>A0ABD1E4U4_HYPHA</name>
<dbReference type="Proteomes" id="UP001566132">
    <property type="component" value="Unassembled WGS sequence"/>
</dbReference>